<evidence type="ECO:0000313" key="3">
    <source>
        <dbReference type="Proteomes" id="UP000199251"/>
    </source>
</evidence>
<feature type="domain" description="Uracil-DNA glycosylase-like" evidence="1">
    <location>
        <begin position="14"/>
        <end position="166"/>
    </location>
</feature>
<organism evidence="2 3">
    <name type="scientific">Mycobacterium lentiflavum</name>
    <dbReference type="NCBI Taxonomy" id="141349"/>
    <lineage>
        <taxon>Bacteria</taxon>
        <taxon>Bacillati</taxon>
        <taxon>Actinomycetota</taxon>
        <taxon>Actinomycetes</taxon>
        <taxon>Mycobacteriales</taxon>
        <taxon>Mycobacteriaceae</taxon>
        <taxon>Mycobacterium</taxon>
        <taxon>Mycobacterium simiae complex</taxon>
    </lineage>
</organism>
<dbReference type="SUPFAM" id="SSF52141">
    <property type="entry name" value="Uracil-DNA glycosylase-like"/>
    <property type="match status" value="1"/>
</dbReference>
<dbReference type="Proteomes" id="UP000199251">
    <property type="component" value="Unassembled WGS sequence"/>
</dbReference>
<dbReference type="Gene3D" id="3.40.470.10">
    <property type="entry name" value="Uracil-DNA glycosylase-like domain"/>
    <property type="match status" value="1"/>
</dbReference>
<dbReference type="SMART" id="SM00987">
    <property type="entry name" value="UreE_C"/>
    <property type="match status" value="1"/>
</dbReference>
<protein>
    <submittedName>
        <fullName evidence="2">T/U mismatch-specific DNA glycosylase</fullName>
    </submittedName>
</protein>
<dbReference type="NCBIfam" id="TIGR04274">
    <property type="entry name" value="hypoxanDNAglyco"/>
    <property type="match status" value="1"/>
</dbReference>
<name>A0A0E4CPZ2_MYCLN</name>
<dbReference type="CDD" id="cd10032">
    <property type="entry name" value="UDG-F6_HDG"/>
    <property type="match status" value="1"/>
</dbReference>
<accession>A0A0E4CPZ2</accession>
<dbReference type="Pfam" id="PF03167">
    <property type="entry name" value="UDG"/>
    <property type="match status" value="1"/>
</dbReference>
<dbReference type="InterPro" id="IPR005122">
    <property type="entry name" value="Uracil-DNA_glycosylase-like"/>
</dbReference>
<dbReference type="SMART" id="SM00986">
    <property type="entry name" value="UDG"/>
    <property type="match status" value="1"/>
</dbReference>
<evidence type="ECO:0000313" key="2">
    <source>
        <dbReference type="EMBL" id="CQD19223.1"/>
    </source>
</evidence>
<dbReference type="InterPro" id="IPR036895">
    <property type="entry name" value="Uracil-DNA_glycosylase-like_sf"/>
</dbReference>
<gene>
    <name evidence="2" type="ORF">BN1232_04483</name>
</gene>
<dbReference type="EMBL" id="CTEE01000001">
    <property type="protein sequence ID" value="CQD19223.1"/>
    <property type="molecule type" value="Genomic_DNA"/>
</dbReference>
<reference evidence="2 3" key="1">
    <citation type="submission" date="2015-03" db="EMBL/GenBank/DDBJ databases">
        <authorList>
            <person name="Urmite Genomes"/>
        </authorList>
    </citation>
    <scope>NUCLEOTIDE SEQUENCE [LARGE SCALE GENOMIC DNA]</scope>
    <source>
        <strain evidence="2 3">CSUR P1491</strain>
    </source>
</reference>
<dbReference type="InterPro" id="IPR026353">
    <property type="entry name" value="Hypoxan-DNA_Glyclase"/>
</dbReference>
<dbReference type="STRING" id="141349.BN1232_04483"/>
<sequence length="186" mass="20325">MMAVMPPPLLHGFPPVVDERARMLILGSFPSAQSLAAHQYYANPRNAFWPIAGELFGFDANAPYESRLAALQSHAVALWDVLRSCRRVGSADSAIDPEGLVVNDFAGLFTDYPGITRVYFNGAKAAEMYRRLAQPDERLEFQRLPSSSPAHATRPGVKLAAWRALLAPTGSTSSPDEPGRRDKTLS</sequence>
<dbReference type="AlphaFoldDB" id="A0A0E4CPZ2"/>
<evidence type="ECO:0000259" key="1">
    <source>
        <dbReference type="SMART" id="SM00986"/>
    </source>
</evidence>
<proteinExistence type="predicted"/>